<dbReference type="KEGG" id="niy:FQ775_16715"/>
<dbReference type="Pfam" id="PF02493">
    <property type="entry name" value="MORN"/>
    <property type="match status" value="3"/>
</dbReference>
<dbReference type="SMART" id="SM00698">
    <property type="entry name" value="MORN"/>
    <property type="match status" value="3"/>
</dbReference>
<dbReference type="EMBL" id="CP042301">
    <property type="protein sequence ID" value="QDZ01885.1"/>
    <property type="molecule type" value="Genomic_DNA"/>
</dbReference>
<gene>
    <name evidence="4" type="ORF">FQ775_16715</name>
</gene>
<protein>
    <recommendedName>
        <fullName evidence="6">MORN repeat-containing protein</fullName>
    </recommendedName>
</protein>
<feature type="chain" id="PRO_5023138644" description="MORN repeat-containing protein" evidence="3">
    <location>
        <begin position="26"/>
        <end position="602"/>
    </location>
</feature>
<dbReference type="AlphaFoldDB" id="A0A5B8L1Q2"/>
<proteinExistence type="predicted"/>
<dbReference type="Proteomes" id="UP000321389">
    <property type="component" value="Chromosome"/>
</dbReference>
<organism evidence="4 5">
    <name type="scientific">Nitratireductor mangrovi</name>
    <dbReference type="NCBI Taxonomy" id="2599600"/>
    <lineage>
        <taxon>Bacteria</taxon>
        <taxon>Pseudomonadati</taxon>
        <taxon>Pseudomonadota</taxon>
        <taxon>Alphaproteobacteria</taxon>
        <taxon>Hyphomicrobiales</taxon>
        <taxon>Phyllobacteriaceae</taxon>
        <taxon>Nitratireductor</taxon>
    </lineage>
</organism>
<name>A0A5B8L1Q2_9HYPH</name>
<evidence type="ECO:0000256" key="3">
    <source>
        <dbReference type="SAM" id="SignalP"/>
    </source>
</evidence>
<dbReference type="Gene3D" id="2.20.110.10">
    <property type="entry name" value="Histone H3 K4-specific methyltransferase SET7/9 N-terminal domain"/>
    <property type="match status" value="1"/>
</dbReference>
<keyword evidence="5" id="KW-1185">Reference proteome</keyword>
<dbReference type="SUPFAM" id="SSF82185">
    <property type="entry name" value="Histone H3 K4-specific methyltransferase SET7/9 N-terminal domain"/>
    <property type="match status" value="1"/>
</dbReference>
<dbReference type="RefSeq" id="WP_146300526.1">
    <property type="nucleotide sequence ID" value="NZ_CP042301.2"/>
</dbReference>
<dbReference type="PANTHER" id="PTHR23084">
    <property type="entry name" value="PHOSPHATIDYLINOSITOL-4-PHOSPHATE 5-KINASE RELATED"/>
    <property type="match status" value="1"/>
</dbReference>
<evidence type="ECO:0000256" key="1">
    <source>
        <dbReference type="ARBA" id="ARBA00022737"/>
    </source>
</evidence>
<evidence type="ECO:0000313" key="5">
    <source>
        <dbReference type="Proteomes" id="UP000321389"/>
    </source>
</evidence>
<accession>A0A5B8L1Q2</accession>
<evidence type="ECO:0008006" key="6">
    <source>
        <dbReference type="Google" id="ProtNLM"/>
    </source>
</evidence>
<reference evidence="4" key="1">
    <citation type="submission" date="2020-04" db="EMBL/GenBank/DDBJ databases">
        <title>Nitratireductor sp. nov. isolated from mangrove soil.</title>
        <authorList>
            <person name="Ye Y."/>
        </authorList>
    </citation>
    <scope>NUCLEOTIDE SEQUENCE</scope>
    <source>
        <strain evidence="4">SY7</strain>
    </source>
</reference>
<sequence>MNILRATGIVAIALFAISALQPAIANEGAWNERVQVFLGEDGRSVQRHAIRVWDAWPEKNLDFIWEPAKGSKPAIGADGTVAGRGKLVWRVRGSASYDPAAVYAVYEGEMQNGRPHGDGRLEFRSGETFAGRWHAGHLNGPGYHVDARGNRYEGIFEDGVLEGRGRLLSVNGEIYEGPFRAGQRHGRGRTILPGGTSYASSWEQGRETGERPDIVADADAGGLIRIQTGNDDAAKTEFSITVDERMNQQSEARYTHLMREEDIAIYPELKEMNDAWNGTGEIWEYGYVFTGIDWENSPVFVEAELTTTDNSRVKIDSMALEVADSLAYRKPMLALQGHRGCVGFRPTFSLVNHGWGKVENARIAVRFTEARSYEENPPPQKTTREFTGAIDDFDEGTDIYLKDALAEAGVDVDALETQRFSCPSIDSLPVCRSQVFNSVGFGELADVVWGDRFLMTRAVGTLTYNWSDDRGNRHESSEPFSVDINLAVIEMDESTAECGDAFGGSPEALRYIDIKLPVEQQNYAIDLPMRGNRNLRQYTARMKMSAEMSSLHHFQTVARFADGSVRRSKPVSLFYFRPRSVNWVPKVQVPACYLSPDDIPTC</sequence>
<dbReference type="PANTHER" id="PTHR23084:SF263">
    <property type="entry name" value="MORN REPEAT-CONTAINING PROTEIN 1"/>
    <property type="match status" value="1"/>
</dbReference>
<keyword evidence="1" id="KW-0677">Repeat</keyword>
<dbReference type="OrthoDB" id="7794320at2"/>
<feature type="signal peptide" evidence="3">
    <location>
        <begin position="1"/>
        <end position="25"/>
    </location>
</feature>
<evidence type="ECO:0000313" key="4">
    <source>
        <dbReference type="EMBL" id="QDZ01885.1"/>
    </source>
</evidence>
<evidence type="ECO:0000256" key="2">
    <source>
        <dbReference type="SAM" id="MobiDB-lite"/>
    </source>
</evidence>
<keyword evidence="3" id="KW-0732">Signal</keyword>
<feature type="region of interest" description="Disordered" evidence="2">
    <location>
        <begin position="185"/>
        <end position="207"/>
    </location>
</feature>
<dbReference type="InterPro" id="IPR003409">
    <property type="entry name" value="MORN"/>
</dbReference>